<dbReference type="EMBL" id="CAJZAG010000003">
    <property type="protein sequence ID" value="CAG9168963.1"/>
    <property type="molecule type" value="Genomic_DNA"/>
</dbReference>
<organism evidence="1 2">
    <name type="scientific">Cupriavidus pampae</name>
    <dbReference type="NCBI Taxonomy" id="659251"/>
    <lineage>
        <taxon>Bacteria</taxon>
        <taxon>Pseudomonadati</taxon>
        <taxon>Pseudomonadota</taxon>
        <taxon>Betaproteobacteria</taxon>
        <taxon>Burkholderiales</taxon>
        <taxon>Burkholderiaceae</taxon>
        <taxon>Cupriavidus</taxon>
    </lineage>
</organism>
<comment type="caution">
    <text evidence="1">The sequence shown here is derived from an EMBL/GenBank/DDBJ whole genome shotgun (WGS) entry which is preliminary data.</text>
</comment>
<name>A0ABM8WP03_9BURK</name>
<dbReference type="Proteomes" id="UP000706525">
    <property type="component" value="Unassembled WGS sequence"/>
</dbReference>
<evidence type="ECO:0000313" key="2">
    <source>
        <dbReference type="Proteomes" id="UP000706525"/>
    </source>
</evidence>
<proteinExistence type="predicted"/>
<reference evidence="1 2" key="1">
    <citation type="submission" date="2021-08" db="EMBL/GenBank/DDBJ databases">
        <authorList>
            <person name="Peeters C."/>
        </authorList>
    </citation>
    <scope>NUCLEOTIDE SEQUENCE [LARGE SCALE GENOMIC DNA]</scope>
    <source>
        <strain evidence="1 2">LMG 32289</strain>
    </source>
</reference>
<gene>
    <name evidence="1" type="ORF">LMG32289_01540</name>
</gene>
<evidence type="ECO:0000313" key="1">
    <source>
        <dbReference type="EMBL" id="CAG9168963.1"/>
    </source>
</evidence>
<keyword evidence="2" id="KW-1185">Reference proteome</keyword>
<protein>
    <submittedName>
        <fullName evidence="1">Uncharacterized protein</fullName>
    </submittedName>
</protein>
<accession>A0ABM8WP03</accession>
<sequence>MQADLAAVNALLETHTEETDPLGWHQFLYRKRKLEADIAELVSTDEPKAEVAIFFGGAPVRGSHGVLASFASQSVDAIQDIVAKRMSTMGGTQLAARGPVPGRADAQLMITNLVRGSVGFVLTEAGRSEQSTDTSLKDAVQSAVDLLAHIASADDEVFDAASDELDSRTLDAVRKLFRVLDDNRATIRIVEGKRDLLLPAEAVSRGRGRVEAIESINEEEMEAEGHLFLLPDGHRFDLTTDQAGRGLLFKGTVDRDILSAEDSTVSEVVGKRWRVLLRRKDVSRRACVRTSYVLIRLLDAI</sequence>